<dbReference type="PANTHER" id="PTHR30146:SF145">
    <property type="entry name" value="RIBOSE OPERON REPRESSOR"/>
    <property type="match status" value="1"/>
</dbReference>
<evidence type="ECO:0000313" key="5">
    <source>
        <dbReference type="EMBL" id="PNI04043.1"/>
    </source>
</evidence>
<gene>
    <name evidence="5" type="ORF">C1N32_15165</name>
</gene>
<dbReference type="InterPro" id="IPR046335">
    <property type="entry name" value="LacI/GalR-like_sensor"/>
</dbReference>
<dbReference type="Gene3D" id="1.10.260.40">
    <property type="entry name" value="lambda repressor-like DNA-binding domains"/>
    <property type="match status" value="1"/>
</dbReference>
<dbReference type="Pfam" id="PF13377">
    <property type="entry name" value="Peripla_BP_3"/>
    <property type="match status" value="1"/>
</dbReference>
<dbReference type="CDD" id="cd01392">
    <property type="entry name" value="HTH_LacI"/>
    <property type="match status" value="1"/>
</dbReference>
<reference evidence="5 6" key="1">
    <citation type="submission" date="2018-01" db="EMBL/GenBank/DDBJ databases">
        <title>Draft genome sequences of six Vibrio diazotrophicus strains isolated from deep-sea sediments of the Baltic Sea.</title>
        <authorList>
            <person name="Castillo D."/>
            <person name="Vandieken V."/>
            <person name="Chiang O."/>
            <person name="Middelboe M."/>
        </authorList>
    </citation>
    <scope>NUCLEOTIDE SEQUENCE [LARGE SCALE GENOMIC DNA]</scope>
    <source>
        <strain evidence="5 6">60.27F</strain>
    </source>
</reference>
<keyword evidence="1" id="KW-0805">Transcription regulation</keyword>
<dbReference type="Proteomes" id="UP000236449">
    <property type="component" value="Unassembled WGS sequence"/>
</dbReference>
<sequence>MLDIATAVGVSQPTVSVILNGSDNVKVSEETREKVLSKARELNYKFKSNVLHTQSHRRIALLINSMNMHDPFINAITAAKVRAWELDTILTVFDYEDNDELKNSMLSLINNSGYDALIVASNTPAQIESTINSQLPMLFLNCTNPLYVQDVPSVLTSDFLGGYRAAEYLVNKGYKDIAMITGESWSDSSIQRLRGFRQALTNVDILVNDNWIKAGNWSVKQSYLETENLLSQANRPRAIFCASDLMAIGVYQALAHHNLRIPEDVAVIGYDNQLLASELTPSLTSVDLPYDEMGRVAVETLLSSTPPEVMMMKIEGDLIPRESA</sequence>
<protein>
    <submittedName>
        <fullName evidence="5">LacI family transcriptional regulator</fullName>
    </submittedName>
</protein>
<dbReference type="SUPFAM" id="SSF53822">
    <property type="entry name" value="Periplasmic binding protein-like I"/>
    <property type="match status" value="1"/>
</dbReference>
<dbReference type="PANTHER" id="PTHR30146">
    <property type="entry name" value="LACI-RELATED TRANSCRIPTIONAL REPRESSOR"/>
    <property type="match status" value="1"/>
</dbReference>
<dbReference type="SMART" id="SM00354">
    <property type="entry name" value="HTH_LACI"/>
    <property type="match status" value="1"/>
</dbReference>
<evidence type="ECO:0000259" key="4">
    <source>
        <dbReference type="PROSITE" id="PS50932"/>
    </source>
</evidence>
<evidence type="ECO:0000256" key="3">
    <source>
        <dbReference type="ARBA" id="ARBA00023163"/>
    </source>
</evidence>
<dbReference type="GO" id="GO:0000976">
    <property type="term" value="F:transcription cis-regulatory region binding"/>
    <property type="evidence" value="ECO:0007669"/>
    <property type="project" value="TreeGrafter"/>
</dbReference>
<evidence type="ECO:0000256" key="1">
    <source>
        <dbReference type="ARBA" id="ARBA00023015"/>
    </source>
</evidence>
<dbReference type="OrthoDB" id="5681588at2"/>
<comment type="caution">
    <text evidence="5">The sequence shown here is derived from an EMBL/GenBank/DDBJ whole genome shotgun (WGS) entry which is preliminary data.</text>
</comment>
<name>A0A2J8H9Z9_VIBDI</name>
<dbReference type="Pfam" id="PF00356">
    <property type="entry name" value="LacI"/>
    <property type="match status" value="1"/>
</dbReference>
<dbReference type="EMBL" id="POSK01000010">
    <property type="protein sequence ID" value="PNI04043.1"/>
    <property type="molecule type" value="Genomic_DNA"/>
</dbReference>
<feature type="domain" description="HTH lacI-type" evidence="4">
    <location>
        <begin position="1"/>
        <end position="58"/>
    </location>
</feature>
<dbReference type="GO" id="GO:0003700">
    <property type="term" value="F:DNA-binding transcription factor activity"/>
    <property type="evidence" value="ECO:0007669"/>
    <property type="project" value="TreeGrafter"/>
</dbReference>
<dbReference type="CDD" id="cd06288">
    <property type="entry name" value="PBP1_sucrose_transcription_regulator"/>
    <property type="match status" value="1"/>
</dbReference>
<dbReference type="InterPro" id="IPR000843">
    <property type="entry name" value="HTH_LacI"/>
</dbReference>
<dbReference type="SUPFAM" id="SSF47413">
    <property type="entry name" value="lambda repressor-like DNA-binding domains"/>
    <property type="match status" value="1"/>
</dbReference>
<keyword evidence="2" id="KW-0238">DNA-binding</keyword>
<evidence type="ECO:0000313" key="6">
    <source>
        <dbReference type="Proteomes" id="UP000236449"/>
    </source>
</evidence>
<accession>A0A2J8H9Z9</accession>
<dbReference type="InterPro" id="IPR010982">
    <property type="entry name" value="Lambda_DNA-bd_dom_sf"/>
</dbReference>
<organism evidence="5 6">
    <name type="scientific">Vibrio diazotrophicus</name>
    <dbReference type="NCBI Taxonomy" id="685"/>
    <lineage>
        <taxon>Bacteria</taxon>
        <taxon>Pseudomonadati</taxon>
        <taxon>Pseudomonadota</taxon>
        <taxon>Gammaproteobacteria</taxon>
        <taxon>Vibrionales</taxon>
        <taxon>Vibrionaceae</taxon>
        <taxon>Vibrio</taxon>
    </lineage>
</organism>
<dbReference type="Gene3D" id="3.40.50.2300">
    <property type="match status" value="2"/>
</dbReference>
<keyword evidence="3" id="KW-0804">Transcription</keyword>
<evidence type="ECO:0000256" key="2">
    <source>
        <dbReference type="ARBA" id="ARBA00023125"/>
    </source>
</evidence>
<dbReference type="PROSITE" id="PS50932">
    <property type="entry name" value="HTH_LACI_2"/>
    <property type="match status" value="1"/>
</dbReference>
<proteinExistence type="predicted"/>
<dbReference type="InterPro" id="IPR028082">
    <property type="entry name" value="Peripla_BP_I"/>
</dbReference>
<dbReference type="AlphaFoldDB" id="A0A2J8H9Z9"/>